<name>A0AAE4HVI2_9STRE</name>
<keyword evidence="1" id="KW-0255">Endonuclease</keyword>
<accession>A0AAE4HVI2</accession>
<dbReference type="AlphaFoldDB" id="A0AAE4HVI2"/>
<protein>
    <submittedName>
        <fullName evidence="1">Restriction endonuclease</fullName>
    </submittedName>
</protein>
<comment type="caution">
    <text evidence="1">The sequence shown here is derived from an EMBL/GenBank/DDBJ whole genome shotgun (WGS) entry which is preliminary data.</text>
</comment>
<dbReference type="EMBL" id="JARQAG010000005">
    <property type="protein sequence ID" value="MDT2731537.1"/>
    <property type="molecule type" value="Genomic_DNA"/>
</dbReference>
<keyword evidence="1" id="KW-0540">Nuclease</keyword>
<proteinExistence type="predicted"/>
<sequence>MINKTDIKAYLECNNYDIRLNNNGRWIDQKCTPDVICIIADCVLDFVNHNGRDKTFTSKDIWLSDYAESNVREIFNKPSTSSELSQNEYDKFFAQPLEMFANAGILTKQKKGRRNYYFVNKFEILEYISLREKYALLFTTLYCEKVLSDSGLWPFFEEFFLDQTQDLYLKLKEKYEQFIITHTLINGKTEVRRIFTKVLNPLANKYQKKGTKRGRLSSDVISYSELMYNRANFRDINSEKPKGVTRKEWARQHPQQINVQLYKYQSSKAKKLLRIYNDSFRGGLSELIDEYSDGPAIHMHHIFPEHQFPEISMYLENLIALTPTQHLAKAHPIGYTQQIDTIYQELLLKAKAGIIEDYLRKPDNEGMFSFENFITVLNEGFDEDNEVNENDFVEVMNVITNHYLLVE</sequence>
<keyword evidence="1" id="KW-0378">Hydrolase</keyword>
<dbReference type="GO" id="GO:0004519">
    <property type="term" value="F:endonuclease activity"/>
    <property type="evidence" value="ECO:0007669"/>
    <property type="project" value="UniProtKB-KW"/>
</dbReference>
<evidence type="ECO:0000313" key="2">
    <source>
        <dbReference type="Proteomes" id="UP001180515"/>
    </source>
</evidence>
<organism evidence="1 2">
    <name type="scientific">Streptococcus parauberis</name>
    <dbReference type="NCBI Taxonomy" id="1348"/>
    <lineage>
        <taxon>Bacteria</taxon>
        <taxon>Bacillati</taxon>
        <taxon>Bacillota</taxon>
        <taxon>Bacilli</taxon>
        <taxon>Lactobacillales</taxon>
        <taxon>Streptococcaceae</taxon>
        <taxon>Streptococcus</taxon>
    </lineage>
</organism>
<reference evidence="1" key="1">
    <citation type="submission" date="2023-03" db="EMBL/GenBank/DDBJ databases">
        <authorList>
            <person name="Shen W."/>
            <person name="Cai J."/>
        </authorList>
    </citation>
    <scope>NUCLEOTIDE SEQUENCE</scope>
    <source>
        <strain evidence="1">P82-2</strain>
    </source>
</reference>
<gene>
    <name evidence="1" type="ORF">P7G31_04645</name>
</gene>
<dbReference type="Proteomes" id="UP001180515">
    <property type="component" value="Unassembled WGS sequence"/>
</dbReference>
<evidence type="ECO:0000313" key="1">
    <source>
        <dbReference type="EMBL" id="MDT2731537.1"/>
    </source>
</evidence>
<dbReference type="RefSeq" id="WP_311982009.1">
    <property type="nucleotide sequence ID" value="NZ_JARQAG010000005.1"/>
</dbReference>